<evidence type="ECO:0000256" key="7">
    <source>
        <dbReference type="ARBA" id="ARBA00022741"/>
    </source>
</evidence>
<feature type="transmembrane region" description="Helical" evidence="12">
    <location>
        <begin position="282"/>
        <end position="306"/>
    </location>
</feature>
<dbReference type="CDD" id="cd00075">
    <property type="entry name" value="HATPase"/>
    <property type="match status" value="1"/>
</dbReference>
<evidence type="ECO:0000259" key="13">
    <source>
        <dbReference type="PROSITE" id="PS50109"/>
    </source>
</evidence>
<dbReference type="SUPFAM" id="SSF158472">
    <property type="entry name" value="HAMP domain-like"/>
    <property type="match status" value="1"/>
</dbReference>
<evidence type="ECO:0000256" key="11">
    <source>
        <dbReference type="ARBA" id="ARBA00023136"/>
    </source>
</evidence>
<comment type="catalytic activity">
    <reaction evidence="1">
        <text>ATP + protein L-histidine = ADP + protein N-phospho-L-histidine.</text>
        <dbReference type="EC" id="2.7.13.3"/>
    </reaction>
</comment>
<evidence type="ECO:0000313" key="16">
    <source>
        <dbReference type="Proteomes" id="UP000292580"/>
    </source>
</evidence>
<keyword evidence="4" id="KW-1003">Cell membrane</keyword>
<evidence type="ECO:0000256" key="6">
    <source>
        <dbReference type="ARBA" id="ARBA00022679"/>
    </source>
</evidence>
<name>A0A483CWW7_9EURY</name>
<feature type="transmembrane region" description="Helical" evidence="12">
    <location>
        <begin position="20"/>
        <end position="39"/>
    </location>
</feature>
<gene>
    <name evidence="15" type="ORF">CUJ86_09340</name>
</gene>
<keyword evidence="12" id="KW-1133">Transmembrane helix</keyword>
<feature type="domain" description="HAMP" evidence="14">
    <location>
        <begin position="307"/>
        <end position="359"/>
    </location>
</feature>
<dbReference type="PROSITE" id="PS50109">
    <property type="entry name" value="HIS_KIN"/>
    <property type="match status" value="1"/>
</dbReference>
<dbReference type="SMART" id="SM00304">
    <property type="entry name" value="HAMP"/>
    <property type="match status" value="1"/>
</dbReference>
<keyword evidence="7" id="KW-0547">Nucleotide-binding</keyword>
<evidence type="ECO:0000256" key="3">
    <source>
        <dbReference type="ARBA" id="ARBA00012438"/>
    </source>
</evidence>
<dbReference type="EC" id="2.7.13.3" evidence="3"/>
<keyword evidence="8" id="KW-0418">Kinase</keyword>
<dbReference type="InterPro" id="IPR004358">
    <property type="entry name" value="Sig_transdc_His_kin-like_C"/>
</dbReference>
<keyword evidence="5" id="KW-0597">Phosphoprotein</keyword>
<dbReference type="Gene3D" id="6.10.340.10">
    <property type="match status" value="1"/>
</dbReference>
<dbReference type="Pfam" id="PF02518">
    <property type="entry name" value="HATPase_c"/>
    <property type="match status" value="1"/>
</dbReference>
<dbReference type="GO" id="GO:0005886">
    <property type="term" value="C:plasma membrane"/>
    <property type="evidence" value="ECO:0007669"/>
    <property type="project" value="UniProtKB-SubCell"/>
</dbReference>
<comment type="subcellular location">
    <subcellularLocation>
        <location evidence="2">Cell membrane</location>
        <topology evidence="2">Multi-pass membrane protein</topology>
    </subcellularLocation>
</comment>
<dbReference type="CDD" id="cd06225">
    <property type="entry name" value="HAMP"/>
    <property type="match status" value="1"/>
</dbReference>
<dbReference type="InterPro" id="IPR036890">
    <property type="entry name" value="HATPase_C_sf"/>
</dbReference>
<evidence type="ECO:0000313" key="15">
    <source>
        <dbReference type="EMBL" id="TAJ44216.1"/>
    </source>
</evidence>
<keyword evidence="6" id="KW-0808">Transferase</keyword>
<dbReference type="InterPro" id="IPR003594">
    <property type="entry name" value="HATPase_dom"/>
</dbReference>
<dbReference type="InterPro" id="IPR005467">
    <property type="entry name" value="His_kinase_dom"/>
</dbReference>
<reference evidence="15 16" key="1">
    <citation type="submission" date="2017-11" db="EMBL/GenBank/DDBJ databases">
        <title>Isolation and Characterization of Methanofollis Species from Methane Seep Offshore SW Taiwan.</title>
        <authorList>
            <person name="Teng N.-H."/>
            <person name="Lai M.-C."/>
            <person name="Chen S.-C."/>
        </authorList>
    </citation>
    <scope>NUCLEOTIDE SEQUENCE [LARGE SCALE GENOMIC DNA]</scope>
    <source>
        <strain evidence="15 16">FWC-SCC2</strain>
    </source>
</reference>
<dbReference type="GO" id="GO:0000155">
    <property type="term" value="F:phosphorelay sensor kinase activity"/>
    <property type="evidence" value="ECO:0007669"/>
    <property type="project" value="TreeGrafter"/>
</dbReference>
<evidence type="ECO:0000256" key="1">
    <source>
        <dbReference type="ARBA" id="ARBA00000085"/>
    </source>
</evidence>
<dbReference type="SMART" id="SM00387">
    <property type="entry name" value="HATPase_c"/>
    <property type="match status" value="1"/>
</dbReference>
<protein>
    <recommendedName>
        <fullName evidence="3">histidine kinase</fullName>
        <ecNumber evidence="3">2.7.13.3</ecNumber>
    </recommendedName>
</protein>
<dbReference type="GO" id="GO:0005524">
    <property type="term" value="F:ATP binding"/>
    <property type="evidence" value="ECO:0007669"/>
    <property type="project" value="UniProtKB-KW"/>
</dbReference>
<dbReference type="EMBL" id="PGCL01000003">
    <property type="protein sequence ID" value="TAJ44216.1"/>
    <property type="molecule type" value="Genomic_DNA"/>
</dbReference>
<evidence type="ECO:0000256" key="10">
    <source>
        <dbReference type="ARBA" id="ARBA00023012"/>
    </source>
</evidence>
<feature type="domain" description="Histidine kinase" evidence="13">
    <location>
        <begin position="399"/>
        <end position="603"/>
    </location>
</feature>
<dbReference type="InterPro" id="IPR003660">
    <property type="entry name" value="HAMP_dom"/>
</dbReference>
<dbReference type="InterPro" id="IPR050398">
    <property type="entry name" value="HssS/ArlS-like"/>
</dbReference>
<dbReference type="PRINTS" id="PR00344">
    <property type="entry name" value="BCTRLSENSOR"/>
</dbReference>
<evidence type="ECO:0000259" key="14">
    <source>
        <dbReference type="PROSITE" id="PS50885"/>
    </source>
</evidence>
<dbReference type="AlphaFoldDB" id="A0A483CWW7"/>
<keyword evidence="11 12" id="KW-0472">Membrane</keyword>
<keyword evidence="10" id="KW-0902">Two-component regulatory system</keyword>
<evidence type="ECO:0000256" key="8">
    <source>
        <dbReference type="ARBA" id="ARBA00022777"/>
    </source>
</evidence>
<evidence type="ECO:0000256" key="9">
    <source>
        <dbReference type="ARBA" id="ARBA00022840"/>
    </source>
</evidence>
<evidence type="ECO:0000256" key="2">
    <source>
        <dbReference type="ARBA" id="ARBA00004651"/>
    </source>
</evidence>
<organism evidence="15 16">
    <name type="scientific">Methanofollis fontis</name>
    <dbReference type="NCBI Taxonomy" id="2052832"/>
    <lineage>
        <taxon>Archaea</taxon>
        <taxon>Methanobacteriati</taxon>
        <taxon>Methanobacteriota</taxon>
        <taxon>Stenosarchaea group</taxon>
        <taxon>Methanomicrobia</taxon>
        <taxon>Methanomicrobiales</taxon>
        <taxon>Methanomicrobiaceae</taxon>
        <taxon>Methanofollis</taxon>
    </lineage>
</organism>
<dbReference type="PROSITE" id="PS50885">
    <property type="entry name" value="HAMP"/>
    <property type="match status" value="1"/>
</dbReference>
<dbReference type="PANTHER" id="PTHR45528:SF1">
    <property type="entry name" value="SENSOR HISTIDINE KINASE CPXA"/>
    <property type="match status" value="1"/>
</dbReference>
<keyword evidence="9" id="KW-0067">ATP-binding</keyword>
<proteinExistence type="predicted"/>
<keyword evidence="12" id="KW-0812">Transmembrane</keyword>
<dbReference type="Pfam" id="PF00672">
    <property type="entry name" value="HAMP"/>
    <property type="match status" value="1"/>
</dbReference>
<keyword evidence="16" id="KW-1185">Reference proteome</keyword>
<evidence type="ECO:0000256" key="12">
    <source>
        <dbReference type="SAM" id="Phobius"/>
    </source>
</evidence>
<dbReference type="Proteomes" id="UP000292580">
    <property type="component" value="Unassembled WGS sequence"/>
</dbReference>
<evidence type="ECO:0000256" key="5">
    <source>
        <dbReference type="ARBA" id="ARBA00022553"/>
    </source>
</evidence>
<comment type="caution">
    <text evidence="15">The sequence shown here is derived from an EMBL/GenBank/DDBJ whole genome shotgun (WGS) entry which is preliminary data.</text>
</comment>
<dbReference type="Gene3D" id="3.30.565.10">
    <property type="entry name" value="Histidine kinase-like ATPase, C-terminal domain"/>
    <property type="match status" value="1"/>
</dbReference>
<dbReference type="SUPFAM" id="SSF55874">
    <property type="entry name" value="ATPase domain of HSP90 chaperone/DNA topoisomerase II/histidine kinase"/>
    <property type="match status" value="1"/>
</dbReference>
<accession>A0A483CWW7</accession>
<evidence type="ECO:0000256" key="4">
    <source>
        <dbReference type="ARBA" id="ARBA00022475"/>
    </source>
</evidence>
<dbReference type="PANTHER" id="PTHR45528">
    <property type="entry name" value="SENSOR HISTIDINE KINASE CPXA"/>
    <property type="match status" value="1"/>
</dbReference>
<sequence>MPSAPHNTRKYRPFLHTAMISAFLIISITIGSLSALSYLQVKDEISGAYTDVMDQTDGMIREAMVLVMGGWPSIDEEMYADPTAIIERHIINASGSSKPDTRTLEQQLGELYGSSAEISVDVVDVIDLPDAAKFGRVWPEWQESSTNDGEISRSAYILMPGGMYLLSIQIRLPEDEKIPALYQYYTVRRAQEINPMLESVRVFDSDGHFVMDFTEPRNSSDETIPPTVLEEILITGSDTGTADPATHTTTRYLMIDAGPESREPWIVAVTYNLQKQYEEINAVLMLNLATCLLGIFFGAFVILGLLRYIGRPINAIVDDVEIIARGDLDHRIRETDGLEFSRLEQSINLMVRHLKETIERLKESEETVRIYSGNLEGMVEKRTEQLQLANEEVNLYIDILLHDINNANTMTLAYLELLKEDLSGEQRQYAEHALQGAKKSVAIIKNVGTIRKTYENETALRPIRLDPVIREEIARRPDITIHYEGTGAVVLADDLLGEVFANLIINSRNHGGAETEVWIRVRKEEDGIEVIVEDNGPGIPDTLKPKVFERFTRGQSRSPGTGLGLHICRSLVTWYGGAIRAEDRLAGHPEGGASIRFTLNDLPP</sequence>